<name>A0A543G3B2_9FLAO</name>
<protein>
    <recommendedName>
        <fullName evidence="3">Lipoprotein</fullName>
    </recommendedName>
</protein>
<accession>A0A543G3B2</accession>
<organism evidence="1 2">
    <name type="scientific">Flavobacterium branchiophilum</name>
    <dbReference type="NCBI Taxonomy" id="55197"/>
    <lineage>
        <taxon>Bacteria</taxon>
        <taxon>Pseudomonadati</taxon>
        <taxon>Bacteroidota</taxon>
        <taxon>Flavobacteriia</taxon>
        <taxon>Flavobacteriales</taxon>
        <taxon>Flavobacteriaceae</taxon>
        <taxon>Flavobacterium</taxon>
    </lineage>
</organism>
<evidence type="ECO:0000313" key="1">
    <source>
        <dbReference type="EMBL" id="TQM40568.1"/>
    </source>
</evidence>
<dbReference type="PROSITE" id="PS51257">
    <property type="entry name" value="PROKAR_LIPOPROTEIN"/>
    <property type="match status" value="1"/>
</dbReference>
<reference evidence="1 2" key="1">
    <citation type="submission" date="2019-06" db="EMBL/GenBank/DDBJ databases">
        <title>Genomic Encyclopedia of Archaeal and Bacterial Type Strains, Phase II (KMG-II): from individual species to whole genera.</title>
        <authorList>
            <person name="Goeker M."/>
        </authorList>
    </citation>
    <scope>NUCLEOTIDE SEQUENCE [LARGE SCALE GENOMIC DNA]</scope>
    <source>
        <strain evidence="1 2">DSM 24789</strain>
    </source>
</reference>
<comment type="caution">
    <text evidence="1">The sequence shown here is derived from an EMBL/GenBank/DDBJ whole genome shotgun (WGS) entry which is preliminary data.</text>
</comment>
<proteinExistence type="predicted"/>
<dbReference type="AlphaFoldDB" id="A0A543G3B2"/>
<sequence>MKIVKSFILVMILIMSACNKSDNKKQNIESYKLKIKKLIFETPKIKNDLINFFDINNLESPKIFKILISRRNHFVRITIYQIFYKSELEELPSGVIEYNKSLFFYYNSSELISGDYIQKRELEKIISESKIKLIKSFSKIIDSRIFQFDVYINNKMKINYPPLNPYDENEEIIHFK</sequence>
<dbReference type="EMBL" id="VFPJ01000001">
    <property type="protein sequence ID" value="TQM40568.1"/>
    <property type="molecule type" value="Genomic_DNA"/>
</dbReference>
<evidence type="ECO:0000313" key="2">
    <source>
        <dbReference type="Proteomes" id="UP000320773"/>
    </source>
</evidence>
<dbReference type="RefSeq" id="WP_089081840.1">
    <property type="nucleotide sequence ID" value="NZ_VFPJ01000001.1"/>
</dbReference>
<gene>
    <name evidence="1" type="ORF">BC670_1462</name>
</gene>
<evidence type="ECO:0008006" key="3">
    <source>
        <dbReference type="Google" id="ProtNLM"/>
    </source>
</evidence>
<dbReference type="Proteomes" id="UP000320773">
    <property type="component" value="Unassembled WGS sequence"/>
</dbReference>